<evidence type="ECO:0000313" key="2">
    <source>
        <dbReference type="EMBL" id="GFR81325.1"/>
    </source>
</evidence>
<accession>A0AAV4G8L0</accession>
<name>A0AAV4G8L0_9GAST</name>
<dbReference type="EMBL" id="BMAT01011872">
    <property type="protein sequence ID" value="GFR81325.1"/>
    <property type="molecule type" value="Genomic_DNA"/>
</dbReference>
<evidence type="ECO:0000313" key="3">
    <source>
        <dbReference type="Proteomes" id="UP000762676"/>
    </source>
</evidence>
<feature type="compositionally biased region" description="Acidic residues" evidence="1">
    <location>
        <begin position="83"/>
        <end position="93"/>
    </location>
</feature>
<organism evidence="2 3">
    <name type="scientific">Elysia marginata</name>
    <dbReference type="NCBI Taxonomy" id="1093978"/>
    <lineage>
        <taxon>Eukaryota</taxon>
        <taxon>Metazoa</taxon>
        <taxon>Spiralia</taxon>
        <taxon>Lophotrochozoa</taxon>
        <taxon>Mollusca</taxon>
        <taxon>Gastropoda</taxon>
        <taxon>Heterobranchia</taxon>
        <taxon>Euthyneura</taxon>
        <taxon>Panpulmonata</taxon>
        <taxon>Sacoglossa</taxon>
        <taxon>Placobranchoidea</taxon>
        <taxon>Plakobranchidae</taxon>
        <taxon>Elysia</taxon>
    </lineage>
</organism>
<dbReference type="Proteomes" id="UP000762676">
    <property type="component" value="Unassembled WGS sequence"/>
</dbReference>
<proteinExistence type="predicted"/>
<evidence type="ECO:0000256" key="1">
    <source>
        <dbReference type="SAM" id="MobiDB-lite"/>
    </source>
</evidence>
<keyword evidence="3" id="KW-1185">Reference proteome</keyword>
<reference evidence="2 3" key="1">
    <citation type="journal article" date="2021" name="Elife">
        <title>Chloroplast acquisition without the gene transfer in kleptoplastic sea slugs, Plakobranchus ocellatus.</title>
        <authorList>
            <person name="Maeda T."/>
            <person name="Takahashi S."/>
            <person name="Yoshida T."/>
            <person name="Shimamura S."/>
            <person name="Takaki Y."/>
            <person name="Nagai Y."/>
            <person name="Toyoda A."/>
            <person name="Suzuki Y."/>
            <person name="Arimoto A."/>
            <person name="Ishii H."/>
            <person name="Satoh N."/>
            <person name="Nishiyama T."/>
            <person name="Hasebe M."/>
            <person name="Maruyama T."/>
            <person name="Minagawa J."/>
            <person name="Obokata J."/>
            <person name="Shigenobu S."/>
        </authorList>
    </citation>
    <scope>NUCLEOTIDE SEQUENCE [LARGE SCALE GENOMIC DNA]</scope>
</reference>
<feature type="region of interest" description="Disordered" evidence="1">
    <location>
        <begin position="76"/>
        <end position="117"/>
    </location>
</feature>
<protein>
    <submittedName>
        <fullName evidence="2">Uncharacterized protein</fullName>
    </submittedName>
</protein>
<sequence length="117" mass="13860">MVGLIFVKCPLVIKCYCCRYKEPIFKHFWRNAVFQNPVIPKLEENGWQRNSVYELEVQWYKDDFIPDELTIIVADDIGRKPEDEEEGDEENYDSDFLVDTSEDEEDGVSYVTDDEHI</sequence>
<gene>
    <name evidence="2" type="ORF">ElyMa_005922100</name>
</gene>
<comment type="caution">
    <text evidence="2">The sequence shown here is derived from an EMBL/GenBank/DDBJ whole genome shotgun (WGS) entry which is preliminary data.</text>
</comment>
<dbReference type="AlphaFoldDB" id="A0AAV4G8L0"/>